<dbReference type="OrthoDB" id="3269398at2759"/>
<feature type="compositionally biased region" description="Low complexity" evidence="1">
    <location>
        <begin position="174"/>
        <end position="184"/>
    </location>
</feature>
<feature type="compositionally biased region" description="Low complexity" evidence="1">
    <location>
        <begin position="846"/>
        <end position="860"/>
    </location>
</feature>
<gene>
    <name evidence="2" type="ORF">A7U60_g3846</name>
</gene>
<dbReference type="AlphaFoldDB" id="A0A9Q5HZS4"/>
<feature type="region of interest" description="Disordered" evidence="1">
    <location>
        <begin position="151"/>
        <end position="185"/>
    </location>
</feature>
<dbReference type="Proteomes" id="UP000757232">
    <property type="component" value="Unassembled WGS sequence"/>
</dbReference>
<evidence type="ECO:0000256" key="1">
    <source>
        <dbReference type="SAM" id="MobiDB-lite"/>
    </source>
</evidence>
<evidence type="ECO:0000313" key="3">
    <source>
        <dbReference type="Proteomes" id="UP000757232"/>
    </source>
</evidence>
<proteinExistence type="predicted"/>
<organism evidence="2 3">
    <name type="scientific">Sanghuangporus baumii</name>
    <name type="common">Phellinus baumii</name>
    <dbReference type="NCBI Taxonomy" id="108892"/>
    <lineage>
        <taxon>Eukaryota</taxon>
        <taxon>Fungi</taxon>
        <taxon>Dikarya</taxon>
        <taxon>Basidiomycota</taxon>
        <taxon>Agaricomycotina</taxon>
        <taxon>Agaricomycetes</taxon>
        <taxon>Hymenochaetales</taxon>
        <taxon>Hymenochaetaceae</taxon>
        <taxon>Sanghuangporus</taxon>
    </lineage>
</organism>
<keyword evidence="3" id="KW-1185">Reference proteome</keyword>
<name>A0A9Q5HZS4_SANBA</name>
<sequence length="937" mass="100905">MSIVLSQPANGSPNAFFSVRGRSCHRKRSSSLCALAELLPSPPLSPSVSINFSKDTNVTGEIPIIFDFLTTSSIPSEERISKMASLKPELPALARFSPMSAFFPMSDSSGTLNTISTEAFGTRRRASYYSDTSQRRSSVLSDGSVVYSPLSTDFGLPSPTEAVGNQERSDSEASMPSSVSMPSVRVQDYDVGQKKLGDISNFSISAYLDSPSTTSLKSLKARTRLEEVDNLPVSLQRLLSAPITPDVDDKTPTQSTFLRRQPPDQEKSTARQSVSGTSTDSKHTYTMTFPGTNSSAGEEPSSTCGNSSLTVPLSPDDDDKTPTQTTFPKHQPNVNKDPVTTHLVATVHTSPARGSALTVPLSPDSDDKTPTQSTFLKCQSQSPTKCTTHVGPSGEKPLPAEPSETKPSSPAPADYDDISYFNSIPSPFPVPCLKHAQWLRDTIVELWIDQEGFRAIRPKFFLASVSNGLPCSQDPSHGPSPSGITELTEDHDPLYTTVAEFLPVSRAAHYFHHAAFDRAPTLHRITTGDETKDHISRAATIGLRENGVFFVHGAEDHRIDGDRPLSFISTSSASSQSHPYATANGGSSSSASGGRIIRLNWRFEYFVSSRRPDGRSAHRGEKIITPLSFSCTPALLHPSRAYKVTVLHIMKKTLLPNLVAQKLEIPDLPMPMLTAEQILQTQTRASMSATSLASLISRNEEYGRYLSRNNKIVSPTKNVFSQNRRRSGSTSTAASEQGVLPTTAPAPISLTSHVKGSTTTKTSGTGTGIGTGTRTATKIPFNPPRLKTPPRPPLPYTKHRRGSHSDTTPEYMRQRNDASGSGVIGSTHERSRSACSFGRGSGTRGPSQPSSFSSRNQNSSLIGGGSGRGGGLVGGIFGPIIPQGELMQMLDKSEAETAFANTNTQAGVRRPHSIRVEVVDNVQVTTLPAPPRHKHHP</sequence>
<feature type="compositionally biased region" description="Polar residues" evidence="1">
    <location>
        <begin position="370"/>
        <end position="387"/>
    </location>
</feature>
<evidence type="ECO:0000313" key="2">
    <source>
        <dbReference type="EMBL" id="OCB89038.1"/>
    </source>
</evidence>
<feature type="region of interest" description="Disordered" evidence="1">
    <location>
        <begin position="570"/>
        <end position="591"/>
    </location>
</feature>
<feature type="compositionally biased region" description="Pro residues" evidence="1">
    <location>
        <begin position="781"/>
        <end position="795"/>
    </location>
</feature>
<feature type="compositionally biased region" description="Low complexity" evidence="1">
    <location>
        <begin position="751"/>
        <end position="764"/>
    </location>
</feature>
<feature type="compositionally biased region" description="Polar residues" evidence="1">
    <location>
        <begin position="270"/>
        <end position="311"/>
    </location>
</feature>
<feature type="region of interest" description="Disordered" evidence="1">
    <location>
        <begin position="242"/>
        <end position="414"/>
    </location>
</feature>
<protein>
    <submittedName>
        <fullName evidence="2">Uncharacterized protein</fullName>
    </submittedName>
</protein>
<accession>A0A9Q5HZS4</accession>
<reference evidence="2" key="1">
    <citation type="submission" date="2016-06" db="EMBL/GenBank/DDBJ databases">
        <title>Draft Genome sequence of the fungus Inonotus baumii.</title>
        <authorList>
            <person name="Zhu H."/>
            <person name="Lin W."/>
        </authorList>
    </citation>
    <scope>NUCLEOTIDE SEQUENCE</scope>
    <source>
        <strain evidence="2">821</strain>
    </source>
</reference>
<feature type="region of interest" description="Disordered" evidence="1">
    <location>
        <begin position="716"/>
        <end position="867"/>
    </location>
</feature>
<dbReference type="EMBL" id="LNZH02000166">
    <property type="protein sequence ID" value="OCB89038.1"/>
    <property type="molecule type" value="Genomic_DNA"/>
</dbReference>
<comment type="caution">
    <text evidence="2">The sequence shown here is derived from an EMBL/GenBank/DDBJ whole genome shotgun (WGS) entry which is preliminary data.</text>
</comment>